<reference evidence="3" key="1">
    <citation type="submission" date="2005-09" db="EMBL/GenBank/DDBJ databases">
        <title>Annotation of the Aspergillus terreus NIH2624 genome.</title>
        <authorList>
            <person name="Birren B.W."/>
            <person name="Lander E.S."/>
            <person name="Galagan J.E."/>
            <person name="Nusbaum C."/>
            <person name="Devon K."/>
            <person name="Henn M."/>
            <person name="Ma L.-J."/>
            <person name="Jaffe D.B."/>
            <person name="Butler J."/>
            <person name="Alvarez P."/>
            <person name="Gnerre S."/>
            <person name="Grabherr M."/>
            <person name="Kleber M."/>
            <person name="Mauceli E.W."/>
            <person name="Brockman W."/>
            <person name="Rounsley S."/>
            <person name="Young S.K."/>
            <person name="LaButti K."/>
            <person name="Pushparaj V."/>
            <person name="DeCaprio D."/>
            <person name="Crawford M."/>
            <person name="Koehrsen M."/>
            <person name="Engels R."/>
            <person name="Montgomery P."/>
            <person name="Pearson M."/>
            <person name="Howarth C."/>
            <person name="Larson L."/>
            <person name="Luoma S."/>
            <person name="White J."/>
            <person name="Alvarado L."/>
            <person name="Kodira C.D."/>
            <person name="Zeng Q."/>
            <person name="Oleary S."/>
            <person name="Yandava C."/>
            <person name="Denning D.W."/>
            <person name="Nierman W.C."/>
            <person name="Milne T."/>
            <person name="Madden K."/>
        </authorList>
    </citation>
    <scope>NUCLEOTIDE SEQUENCE [LARGE SCALE GENOMIC DNA]</scope>
    <source>
        <strain evidence="3">NIH 2624 / FGSC A1156</strain>
    </source>
</reference>
<name>Q0CV86_ASPTN</name>
<dbReference type="EMBL" id="CH476596">
    <property type="protein sequence ID" value="EAU37360.1"/>
    <property type="molecule type" value="Genomic_DNA"/>
</dbReference>
<dbReference type="OMA" id="GLEAYQM"/>
<sequence>MKLSTYLGFSALALPFASCRHAGGSGPYPAAYFAEPTLSNHTIYLPSRPARNESLPVLIWGEGGCENNGTRFANFLTNVASYGFVVLASGPPGGASGSTSWGMMADAVSWISAQAGAGRYAAVDASRIAVAGQSCGGLEAYKMRSDDRISFLGLFNSGFLDEAPASGGAVVIPDVESPDTISEVHKPAFYFIGGPTDIAYANGERDYHALEGVPKWIGNYPSGHGGTYDQVDGGAYGVAAVKWLQWTLKRDSAAAKFFTKGGADSAGWETESSDLQDLWSYIH</sequence>
<accession>Q0CV86</accession>
<dbReference type="SUPFAM" id="SSF53474">
    <property type="entry name" value="alpha/beta-Hydrolases"/>
    <property type="match status" value="1"/>
</dbReference>
<feature type="signal peptide" evidence="1">
    <location>
        <begin position="1"/>
        <end position="19"/>
    </location>
</feature>
<feature type="chain" id="PRO_5004170486" evidence="1">
    <location>
        <begin position="20"/>
        <end position="283"/>
    </location>
</feature>
<proteinExistence type="predicted"/>
<dbReference type="eggNOG" id="ENOG502RZYU">
    <property type="taxonomic scope" value="Eukaryota"/>
</dbReference>
<dbReference type="GeneID" id="4316793"/>
<dbReference type="VEuPathDB" id="FungiDB:ATEG_02398"/>
<dbReference type="Gene3D" id="3.40.50.1820">
    <property type="entry name" value="alpha/beta hydrolase"/>
    <property type="match status" value="1"/>
</dbReference>
<dbReference type="OrthoDB" id="2141514at2759"/>
<dbReference type="STRING" id="341663.Q0CV86"/>
<dbReference type="InterPro" id="IPR029058">
    <property type="entry name" value="AB_hydrolase_fold"/>
</dbReference>
<dbReference type="Proteomes" id="UP000007963">
    <property type="component" value="Unassembled WGS sequence"/>
</dbReference>
<dbReference type="RefSeq" id="XP_001211576.1">
    <property type="nucleotide sequence ID" value="XM_001211576.1"/>
</dbReference>
<dbReference type="PANTHER" id="PTHR33428:SF14">
    <property type="entry name" value="CARBOXYLESTERASE TYPE B DOMAIN-CONTAINING PROTEIN"/>
    <property type="match status" value="1"/>
</dbReference>
<evidence type="ECO:0000313" key="2">
    <source>
        <dbReference type="EMBL" id="EAU37360.1"/>
    </source>
</evidence>
<dbReference type="HOGENOM" id="CLU_073360_0_0_1"/>
<keyword evidence="1" id="KW-0732">Signal</keyword>
<evidence type="ECO:0000313" key="3">
    <source>
        <dbReference type="Proteomes" id="UP000007963"/>
    </source>
</evidence>
<dbReference type="AlphaFoldDB" id="Q0CV86"/>
<organism evidence="2 3">
    <name type="scientific">Aspergillus terreus (strain NIH 2624 / FGSC A1156)</name>
    <dbReference type="NCBI Taxonomy" id="341663"/>
    <lineage>
        <taxon>Eukaryota</taxon>
        <taxon>Fungi</taxon>
        <taxon>Dikarya</taxon>
        <taxon>Ascomycota</taxon>
        <taxon>Pezizomycotina</taxon>
        <taxon>Eurotiomycetes</taxon>
        <taxon>Eurotiomycetidae</taxon>
        <taxon>Eurotiales</taxon>
        <taxon>Aspergillaceae</taxon>
        <taxon>Aspergillus</taxon>
        <taxon>Aspergillus subgen. Circumdati</taxon>
    </lineage>
</organism>
<dbReference type="PANTHER" id="PTHR33428">
    <property type="entry name" value="CHLOROPHYLLASE-2, CHLOROPLASTIC"/>
    <property type="match status" value="1"/>
</dbReference>
<protein>
    <submittedName>
        <fullName evidence="2">Uncharacterized protein</fullName>
    </submittedName>
</protein>
<gene>
    <name evidence="2" type="ORF">ATEG_02398</name>
</gene>
<evidence type="ECO:0000256" key="1">
    <source>
        <dbReference type="SAM" id="SignalP"/>
    </source>
</evidence>